<protein>
    <submittedName>
        <fullName evidence="2">Uncharacterized protein</fullName>
    </submittedName>
</protein>
<comment type="caution">
    <text evidence="2">The sequence shown here is derived from an EMBL/GenBank/DDBJ whole genome shotgun (WGS) entry which is preliminary data.</text>
</comment>
<dbReference type="Proteomes" id="UP000299102">
    <property type="component" value="Unassembled WGS sequence"/>
</dbReference>
<dbReference type="AlphaFoldDB" id="A0A4C1Z3E1"/>
<sequence>MLLCCHRIRFDNLTDDVREIKNNITKEKKTDRISTLGSEHRDDSSGARTSFVPHRAPVLPTAAVKPFTGPSVVSEAIISQEERARNLKTALELRRKAHKFLGLKFLTILLQNRPVAYDSYKAHEERSESTELSLMKERVESHTVCDYHQATTRPRRDVPVWSAKTTSEHGPGVAVEKIGIQKKNHRNGNSEFAVCDGNNPAERRKQDGGGRKWTGPLPAAAATWYRVPKELIHLLLTSKYAVSKQFRWANENSSHQEIGWSPSTSMRAIKKLGTPSSTVVARHSRGVTSPLPASWAGTKYLTQTWSELTEGGPLLSKLNYLSDLTARSSRTTTRRVVFMETLITRRRRFCGRAVPEFRPIEFYTLSPSESVCYVTALGGGYLTVLRNGMAK</sequence>
<feature type="region of interest" description="Disordered" evidence="1">
    <location>
        <begin position="29"/>
        <end position="51"/>
    </location>
</feature>
<evidence type="ECO:0000313" key="2">
    <source>
        <dbReference type="EMBL" id="GBP81554.1"/>
    </source>
</evidence>
<evidence type="ECO:0000256" key="1">
    <source>
        <dbReference type="SAM" id="MobiDB-lite"/>
    </source>
</evidence>
<evidence type="ECO:0000313" key="3">
    <source>
        <dbReference type="Proteomes" id="UP000299102"/>
    </source>
</evidence>
<name>A0A4C1Z3E1_EUMVA</name>
<dbReference type="EMBL" id="BGZK01001517">
    <property type="protein sequence ID" value="GBP81554.1"/>
    <property type="molecule type" value="Genomic_DNA"/>
</dbReference>
<accession>A0A4C1Z3E1</accession>
<proteinExistence type="predicted"/>
<reference evidence="2 3" key="1">
    <citation type="journal article" date="2019" name="Commun. Biol.">
        <title>The bagworm genome reveals a unique fibroin gene that provides high tensile strength.</title>
        <authorList>
            <person name="Kono N."/>
            <person name="Nakamura H."/>
            <person name="Ohtoshi R."/>
            <person name="Tomita M."/>
            <person name="Numata K."/>
            <person name="Arakawa K."/>
        </authorList>
    </citation>
    <scope>NUCLEOTIDE SEQUENCE [LARGE SCALE GENOMIC DNA]</scope>
</reference>
<gene>
    <name evidence="2" type="ORF">EVAR_60266_1</name>
</gene>
<feature type="compositionally biased region" description="Basic and acidic residues" evidence="1">
    <location>
        <begin position="29"/>
        <end position="45"/>
    </location>
</feature>
<keyword evidence="3" id="KW-1185">Reference proteome</keyword>
<organism evidence="2 3">
    <name type="scientific">Eumeta variegata</name>
    <name type="common">Bagworm moth</name>
    <name type="synonym">Eumeta japonica</name>
    <dbReference type="NCBI Taxonomy" id="151549"/>
    <lineage>
        <taxon>Eukaryota</taxon>
        <taxon>Metazoa</taxon>
        <taxon>Ecdysozoa</taxon>
        <taxon>Arthropoda</taxon>
        <taxon>Hexapoda</taxon>
        <taxon>Insecta</taxon>
        <taxon>Pterygota</taxon>
        <taxon>Neoptera</taxon>
        <taxon>Endopterygota</taxon>
        <taxon>Lepidoptera</taxon>
        <taxon>Glossata</taxon>
        <taxon>Ditrysia</taxon>
        <taxon>Tineoidea</taxon>
        <taxon>Psychidae</taxon>
        <taxon>Oiketicinae</taxon>
        <taxon>Eumeta</taxon>
    </lineage>
</organism>